<dbReference type="EMBL" id="GL945431">
    <property type="protein sequence ID" value="EGO28087.1"/>
    <property type="molecule type" value="Genomic_DNA"/>
</dbReference>
<dbReference type="AlphaFoldDB" id="F8NNY8"/>
<protein>
    <submittedName>
        <fullName evidence="2">Uncharacterized protein</fullName>
    </submittedName>
</protein>
<proteinExistence type="predicted"/>
<feature type="chain" id="PRO_5003376155" evidence="1">
    <location>
        <begin position="27"/>
        <end position="91"/>
    </location>
</feature>
<dbReference type="HOGENOM" id="CLU_2428420_0_0_1"/>
<feature type="signal peptide" evidence="1">
    <location>
        <begin position="1"/>
        <end position="26"/>
    </location>
</feature>
<name>F8NNY8_SERL9</name>
<gene>
    <name evidence="2" type="ORF">SERLADRAFT_462579</name>
</gene>
<evidence type="ECO:0000256" key="1">
    <source>
        <dbReference type="SAM" id="SignalP"/>
    </source>
</evidence>
<evidence type="ECO:0000313" key="2">
    <source>
        <dbReference type="EMBL" id="EGO28087.1"/>
    </source>
</evidence>
<dbReference type="KEGG" id="sla:SERLADRAFT_462579"/>
<accession>F8NNY8</accession>
<keyword evidence="1" id="KW-0732">Signal</keyword>
<dbReference type="RefSeq" id="XP_007316178.1">
    <property type="nucleotide sequence ID" value="XM_007316116.1"/>
</dbReference>
<organism>
    <name type="scientific">Serpula lacrymans var. lacrymans (strain S7.9)</name>
    <name type="common">Dry rot fungus</name>
    <dbReference type="NCBI Taxonomy" id="578457"/>
    <lineage>
        <taxon>Eukaryota</taxon>
        <taxon>Fungi</taxon>
        <taxon>Dikarya</taxon>
        <taxon>Basidiomycota</taxon>
        <taxon>Agaricomycotina</taxon>
        <taxon>Agaricomycetes</taxon>
        <taxon>Agaricomycetidae</taxon>
        <taxon>Boletales</taxon>
        <taxon>Coniophorineae</taxon>
        <taxon>Serpulaceae</taxon>
        <taxon>Serpula</taxon>
    </lineage>
</organism>
<dbReference type="Proteomes" id="UP000008064">
    <property type="component" value="Unassembled WGS sequence"/>
</dbReference>
<dbReference type="GeneID" id="18818398"/>
<sequence length="91" mass="10684">MGDLPEDVGLHWVCLLGWVRLGWLQAVEEVLVVATRQHALAVRLPVYARSVVGVCDCVKHLPQIWQHWYQWKAWMMEHAKILPDNERWTIT</sequence>
<reference evidence="2" key="1">
    <citation type="submission" date="2011-04" db="EMBL/GenBank/DDBJ databases">
        <title>Evolution of plant cell wall degrading machinery underlies the functional diversity of forest fungi.</title>
        <authorList>
            <consortium name="US DOE Joint Genome Institute (JGI-PGF)"/>
            <person name="Eastwood D.C."/>
            <person name="Floudas D."/>
            <person name="Binder M."/>
            <person name="Majcherczyk A."/>
            <person name="Schneider P."/>
            <person name="Aerts A."/>
            <person name="Asiegbu F.O."/>
            <person name="Baker S.E."/>
            <person name="Barry K."/>
            <person name="Bendiksby M."/>
            <person name="Blumentritt M."/>
            <person name="Coutinho P.M."/>
            <person name="Cullen D."/>
            <person name="Cullen D."/>
            <person name="Gathman A."/>
            <person name="Goodell B."/>
            <person name="Henrissat B."/>
            <person name="Ihrmark K."/>
            <person name="Kauserud H."/>
            <person name="Kohler A."/>
            <person name="LaButti K."/>
            <person name="Lapidus A."/>
            <person name="Lavin J.L."/>
            <person name="Lee Y.-H."/>
            <person name="Lindquist E."/>
            <person name="Lilly W."/>
            <person name="Lucas S."/>
            <person name="Morin E."/>
            <person name="Murat C."/>
            <person name="Oguiza J.A."/>
            <person name="Park J."/>
            <person name="Pisabarro A.G."/>
            <person name="Riley R."/>
            <person name="Rosling A."/>
            <person name="Salamov A."/>
            <person name="Schmidt O."/>
            <person name="Schmutz J."/>
            <person name="Skrede I."/>
            <person name="Stenlid J."/>
            <person name="Wiebenga A."/>
            <person name="Xie X."/>
            <person name="Kues U."/>
            <person name="Hibbett D.S."/>
            <person name="Hoffmeister D."/>
            <person name="Hogberg N."/>
            <person name="Martin F."/>
            <person name="Grigoriev I.V."/>
            <person name="Watkinson S.C."/>
        </authorList>
    </citation>
    <scope>NUCLEOTIDE SEQUENCE</scope>
    <source>
        <strain evidence="2">S7.9</strain>
    </source>
</reference>